<organism evidence="2 3">
    <name type="scientific">Crotalaria pallida</name>
    <name type="common">Smooth rattlebox</name>
    <name type="synonym">Crotalaria striata</name>
    <dbReference type="NCBI Taxonomy" id="3830"/>
    <lineage>
        <taxon>Eukaryota</taxon>
        <taxon>Viridiplantae</taxon>
        <taxon>Streptophyta</taxon>
        <taxon>Embryophyta</taxon>
        <taxon>Tracheophyta</taxon>
        <taxon>Spermatophyta</taxon>
        <taxon>Magnoliopsida</taxon>
        <taxon>eudicotyledons</taxon>
        <taxon>Gunneridae</taxon>
        <taxon>Pentapetalae</taxon>
        <taxon>rosids</taxon>
        <taxon>fabids</taxon>
        <taxon>Fabales</taxon>
        <taxon>Fabaceae</taxon>
        <taxon>Papilionoideae</taxon>
        <taxon>50 kb inversion clade</taxon>
        <taxon>genistoids sensu lato</taxon>
        <taxon>core genistoids</taxon>
        <taxon>Crotalarieae</taxon>
        <taxon>Crotalaria</taxon>
    </lineage>
</organism>
<comment type="caution">
    <text evidence="2">The sequence shown here is derived from an EMBL/GenBank/DDBJ whole genome shotgun (WGS) entry which is preliminary data.</text>
</comment>
<name>A0AAN9HNQ4_CROPI</name>
<proteinExistence type="predicted"/>
<evidence type="ECO:0000313" key="2">
    <source>
        <dbReference type="EMBL" id="KAK7245865.1"/>
    </source>
</evidence>
<accession>A0AAN9HNQ4</accession>
<sequence length="88" mass="9656">MASEPLSWADQWGPGGFGAMEEEDDADDGTRSQKHNANNKNSGAKGGFTKVKSIATIGVQKIKIGTSICIEWIKNQFKRKRTPILSEF</sequence>
<feature type="region of interest" description="Disordered" evidence="1">
    <location>
        <begin position="1"/>
        <end position="47"/>
    </location>
</feature>
<evidence type="ECO:0000256" key="1">
    <source>
        <dbReference type="SAM" id="MobiDB-lite"/>
    </source>
</evidence>
<gene>
    <name evidence="2" type="ORF">RIF29_40718</name>
</gene>
<dbReference type="EMBL" id="JAYWIO010000008">
    <property type="protein sequence ID" value="KAK7245865.1"/>
    <property type="molecule type" value="Genomic_DNA"/>
</dbReference>
<dbReference type="Proteomes" id="UP001372338">
    <property type="component" value="Unassembled WGS sequence"/>
</dbReference>
<dbReference type="AlphaFoldDB" id="A0AAN9HNQ4"/>
<dbReference type="PANTHER" id="PTHR33386">
    <property type="entry name" value="OS02G0740600 PROTEIN"/>
    <property type="match status" value="1"/>
</dbReference>
<keyword evidence="3" id="KW-1185">Reference proteome</keyword>
<evidence type="ECO:0000313" key="3">
    <source>
        <dbReference type="Proteomes" id="UP001372338"/>
    </source>
</evidence>
<dbReference type="PANTHER" id="PTHR33386:SF26">
    <property type="entry name" value="ANKYRIN REPEAT PROTEIN"/>
    <property type="match status" value="1"/>
</dbReference>
<protein>
    <submittedName>
        <fullName evidence="2">Uncharacterized protein</fullName>
    </submittedName>
</protein>
<reference evidence="2 3" key="1">
    <citation type="submission" date="2024-01" db="EMBL/GenBank/DDBJ databases">
        <title>The genomes of 5 underutilized Papilionoideae crops provide insights into root nodulation and disease resistanc.</title>
        <authorList>
            <person name="Yuan L."/>
        </authorList>
    </citation>
    <scope>NUCLEOTIDE SEQUENCE [LARGE SCALE GENOMIC DNA]</scope>
    <source>
        <strain evidence="2">ZHUSHIDOU_FW_LH</strain>
        <tissue evidence="2">Leaf</tissue>
    </source>
</reference>